<keyword evidence="2 6" id="KW-0637">Prenyltransferase</keyword>
<accession>A0A1L9UGY5</accession>
<sequence>MAAHGIPRYSLQGEQTEEGRQKELQKIEKYRQLDQSVREKIAEQQYTPETLEKIAELLTSNPEYYTVWNYRRQVLRNEFSRAASAGSNEAAAEQIATLIKNDLLFTVPLLRSFPKCYWIWNYRTWLLDEAKRLLPVPAARRFWQEELGLVGKMLTLDSRNFHGWGYRRFVVETLRELNSEEQEGPQMTQTEYEYAKKMIGANLSNFSAWHYRTKLIQRMLNEKSASDAERKAMLDDGTSSPLSFALPEDSVRVCVLTYHTGRIELDPSCLV</sequence>
<dbReference type="PANTHER" id="PTHR11129:SF2">
    <property type="entry name" value="GERANYLGERANYL TRANSFERASE TYPE-2 SUBUNIT ALPHA"/>
    <property type="match status" value="1"/>
</dbReference>
<dbReference type="Pfam" id="PF01239">
    <property type="entry name" value="PPTA"/>
    <property type="match status" value="4"/>
</dbReference>
<comment type="function">
    <text evidence="6">Catalyzes the transfer of a geranyl-geranyl moiety from geranyl-geranyl pyrophosphate to cysteines occuring in specific C-terminal amino acid sequences.</text>
</comment>
<dbReference type="VEuPathDB" id="FungiDB:ASPBRDRAFT_43813"/>
<dbReference type="AlphaFoldDB" id="A0A1L9UGY5"/>
<keyword evidence="9" id="KW-1185">Reference proteome</keyword>
<evidence type="ECO:0000313" key="8">
    <source>
        <dbReference type="EMBL" id="OJJ70941.1"/>
    </source>
</evidence>
<comment type="similarity">
    <text evidence="1 6">Belongs to the protein prenyltransferase subunit alpha family.</text>
</comment>
<organism evidence="8 9">
    <name type="scientific">Aspergillus brasiliensis (strain CBS 101740 / IMI 381727 / IBT 21946)</name>
    <dbReference type="NCBI Taxonomy" id="767769"/>
    <lineage>
        <taxon>Eukaryota</taxon>
        <taxon>Fungi</taxon>
        <taxon>Dikarya</taxon>
        <taxon>Ascomycota</taxon>
        <taxon>Pezizomycotina</taxon>
        <taxon>Eurotiomycetes</taxon>
        <taxon>Eurotiomycetidae</taxon>
        <taxon>Eurotiales</taxon>
        <taxon>Aspergillaceae</taxon>
        <taxon>Aspergillus</taxon>
        <taxon>Aspergillus subgen. Circumdati</taxon>
    </lineage>
</organism>
<dbReference type="OMA" id="WNIRRES"/>
<dbReference type="PANTHER" id="PTHR11129">
    <property type="entry name" value="PROTEIN FARNESYLTRANSFERASE ALPHA SUBUNIT/RAB GERANYLGERANYL TRANSFERASE ALPHA SUBUNIT"/>
    <property type="match status" value="1"/>
</dbReference>
<feature type="region of interest" description="Disordered" evidence="7">
    <location>
        <begin position="1"/>
        <end position="22"/>
    </location>
</feature>
<reference evidence="9" key="1">
    <citation type="journal article" date="2017" name="Genome Biol.">
        <title>Comparative genomics reveals high biological diversity and specific adaptations in the industrially and medically important fungal genus Aspergillus.</title>
        <authorList>
            <person name="de Vries R.P."/>
            <person name="Riley R."/>
            <person name="Wiebenga A."/>
            <person name="Aguilar-Osorio G."/>
            <person name="Amillis S."/>
            <person name="Uchima C.A."/>
            <person name="Anderluh G."/>
            <person name="Asadollahi M."/>
            <person name="Askin M."/>
            <person name="Barry K."/>
            <person name="Battaglia E."/>
            <person name="Bayram O."/>
            <person name="Benocci T."/>
            <person name="Braus-Stromeyer S.A."/>
            <person name="Caldana C."/>
            <person name="Canovas D."/>
            <person name="Cerqueira G.C."/>
            <person name="Chen F."/>
            <person name="Chen W."/>
            <person name="Choi C."/>
            <person name="Clum A."/>
            <person name="Dos Santos R.A."/>
            <person name="Damasio A.R."/>
            <person name="Diallinas G."/>
            <person name="Emri T."/>
            <person name="Fekete E."/>
            <person name="Flipphi M."/>
            <person name="Freyberg S."/>
            <person name="Gallo A."/>
            <person name="Gournas C."/>
            <person name="Habgood R."/>
            <person name="Hainaut M."/>
            <person name="Harispe M.L."/>
            <person name="Henrissat B."/>
            <person name="Hilden K.S."/>
            <person name="Hope R."/>
            <person name="Hossain A."/>
            <person name="Karabika E."/>
            <person name="Karaffa L."/>
            <person name="Karanyi Z."/>
            <person name="Krasevec N."/>
            <person name="Kuo A."/>
            <person name="Kusch H."/>
            <person name="LaButti K."/>
            <person name="Lagendijk E.L."/>
            <person name="Lapidus A."/>
            <person name="Levasseur A."/>
            <person name="Lindquist E."/>
            <person name="Lipzen A."/>
            <person name="Logrieco A.F."/>
            <person name="MacCabe A."/>
            <person name="Maekelae M.R."/>
            <person name="Malavazi I."/>
            <person name="Melin P."/>
            <person name="Meyer V."/>
            <person name="Mielnichuk N."/>
            <person name="Miskei M."/>
            <person name="Molnar A.P."/>
            <person name="Mule G."/>
            <person name="Ngan C.Y."/>
            <person name="Orejas M."/>
            <person name="Orosz E."/>
            <person name="Ouedraogo J.P."/>
            <person name="Overkamp K.M."/>
            <person name="Park H.-S."/>
            <person name="Perrone G."/>
            <person name="Piumi F."/>
            <person name="Punt P.J."/>
            <person name="Ram A.F."/>
            <person name="Ramon A."/>
            <person name="Rauscher S."/>
            <person name="Record E."/>
            <person name="Riano-Pachon D.M."/>
            <person name="Robert V."/>
            <person name="Roehrig J."/>
            <person name="Ruller R."/>
            <person name="Salamov A."/>
            <person name="Salih N.S."/>
            <person name="Samson R.A."/>
            <person name="Sandor E."/>
            <person name="Sanguinetti M."/>
            <person name="Schuetze T."/>
            <person name="Sepcic K."/>
            <person name="Shelest E."/>
            <person name="Sherlock G."/>
            <person name="Sophianopoulou V."/>
            <person name="Squina F.M."/>
            <person name="Sun H."/>
            <person name="Susca A."/>
            <person name="Todd R.B."/>
            <person name="Tsang A."/>
            <person name="Unkles S.E."/>
            <person name="van de Wiele N."/>
            <person name="van Rossen-Uffink D."/>
            <person name="Oliveira J.V."/>
            <person name="Vesth T.C."/>
            <person name="Visser J."/>
            <person name="Yu J.-H."/>
            <person name="Zhou M."/>
            <person name="Andersen M.R."/>
            <person name="Archer D.B."/>
            <person name="Baker S.E."/>
            <person name="Benoit I."/>
            <person name="Brakhage A.A."/>
            <person name="Braus G.H."/>
            <person name="Fischer R."/>
            <person name="Frisvad J.C."/>
            <person name="Goldman G.H."/>
            <person name="Houbraken J."/>
            <person name="Oakley B."/>
            <person name="Pocsi I."/>
            <person name="Scazzocchio C."/>
            <person name="Seiboth B."/>
            <person name="vanKuyk P.A."/>
            <person name="Wortman J."/>
            <person name="Dyer P.S."/>
            <person name="Grigoriev I.V."/>
        </authorList>
    </citation>
    <scope>NUCLEOTIDE SEQUENCE [LARGE SCALE GENOMIC DNA]</scope>
    <source>
        <strain evidence="9">CBS 101740 / IMI 381727 / IBT 21946</strain>
    </source>
</reference>
<proteinExistence type="inferred from homology"/>
<name>A0A1L9UGY5_ASPBC</name>
<gene>
    <name evidence="8" type="ORF">ASPBRDRAFT_43813</name>
</gene>
<evidence type="ECO:0000256" key="7">
    <source>
        <dbReference type="SAM" id="MobiDB-lite"/>
    </source>
</evidence>
<dbReference type="InterPro" id="IPR002088">
    <property type="entry name" value="Prenyl_trans_a"/>
</dbReference>
<evidence type="ECO:0000256" key="4">
    <source>
        <dbReference type="ARBA" id="ARBA00022737"/>
    </source>
</evidence>
<dbReference type="GO" id="GO:0005968">
    <property type="term" value="C:Rab-protein geranylgeranyltransferase complex"/>
    <property type="evidence" value="ECO:0007669"/>
    <property type="project" value="TreeGrafter"/>
</dbReference>
<dbReference type="EMBL" id="KV878685">
    <property type="protein sequence ID" value="OJJ70941.1"/>
    <property type="molecule type" value="Genomic_DNA"/>
</dbReference>
<dbReference type="STRING" id="767769.A0A1L9UGY5"/>
<dbReference type="EC" id="2.5.1.60" evidence="6"/>
<evidence type="ECO:0000256" key="2">
    <source>
        <dbReference type="ARBA" id="ARBA00022602"/>
    </source>
</evidence>
<dbReference type="SUPFAM" id="SSF48439">
    <property type="entry name" value="Protein prenylyltransferase"/>
    <property type="match status" value="1"/>
</dbReference>
<evidence type="ECO:0000256" key="6">
    <source>
        <dbReference type="RuleBase" id="RU367120"/>
    </source>
</evidence>
<evidence type="ECO:0000256" key="5">
    <source>
        <dbReference type="ARBA" id="ARBA00047658"/>
    </source>
</evidence>
<dbReference type="GO" id="GO:0097354">
    <property type="term" value="P:prenylation"/>
    <property type="evidence" value="ECO:0007669"/>
    <property type="project" value="UniProtKB-UniRule"/>
</dbReference>
<evidence type="ECO:0000313" key="9">
    <source>
        <dbReference type="Proteomes" id="UP000184499"/>
    </source>
</evidence>
<keyword evidence="3 6" id="KW-0808">Transferase</keyword>
<keyword evidence="4" id="KW-0677">Repeat</keyword>
<dbReference type="Gene3D" id="1.25.40.120">
    <property type="entry name" value="Protein prenylyltransferase"/>
    <property type="match status" value="1"/>
</dbReference>
<dbReference type="GO" id="GO:0004663">
    <property type="term" value="F:Rab geranylgeranyltransferase activity"/>
    <property type="evidence" value="ECO:0007669"/>
    <property type="project" value="UniProtKB-UniRule"/>
</dbReference>
<evidence type="ECO:0000256" key="1">
    <source>
        <dbReference type="ARBA" id="ARBA00006734"/>
    </source>
</evidence>
<dbReference type="RefSeq" id="XP_067478189.1">
    <property type="nucleotide sequence ID" value="XM_067625065.1"/>
</dbReference>
<dbReference type="GeneID" id="93577553"/>
<evidence type="ECO:0000256" key="3">
    <source>
        <dbReference type="ARBA" id="ARBA00022679"/>
    </source>
</evidence>
<comment type="catalytic activity">
    <reaction evidence="5 6">
        <text>geranylgeranyl diphosphate + L-cysteinyl-[protein] = S-geranylgeranyl-L-cysteinyl-[protein] + diphosphate</text>
        <dbReference type="Rhea" id="RHEA:21240"/>
        <dbReference type="Rhea" id="RHEA-COMP:10131"/>
        <dbReference type="Rhea" id="RHEA-COMP:11537"/>
        <dbReference type="ChEBI" id="CHEBI:29950"/>
        <dbReference type="ChEBI" id="CHEBI:33019"/>
        <dbReference type="ChEBI" id="CHEBI:57533"/>
        <dbReference type="ChEBI" id="CHEBI:86021"/>
        <dbReference type="EC" id="2.5.1.60"/>
    </reaction>
</comment>
<dbReference type="Proteomes" id="UP000184499">
    <property type="component" value="Unassembled WGS sequence"/>
</dbReference>
<dbReference type="PROSITE" id="PS51147">
    <property type="entry name" value="PFTA"/>
    <property type="match status" value="4"/>
</dbReference>
<protein>
    <recommendedName>
        <fullName evidence="6">Geranylgeranyl transferase type-2 subunit alpha</fullName>
        <ecNumber evidence="6">2.5.1.60</ecNumber>
    </recommendedName>
    <alternativeName>
        <fullName evidence="6">Geranylgeranyl transferase type II subunit alpha</fullName>
    </alternativeName>
</protein>
<dbReference type="OrthoDB" id="1658at2759"/>